<dbReference type="AlphaFoldDB" id="A0AAD9J6J8"/>
<dbReference type="EMBL" id="JAODUP010000576">
    <property type="protein sequence ID" value="KAK2146976.1"/>
    <property type="molecule type" value="Genomic_DNA"/>
</dbReference>
<keyword evidence="1" id="KW-1133">Transmembrane helix</keyword>
<gene>
    <name evidence="2" type="ORF">LSH36_576g03103</name>
</gene>
<comment type="caution">
    <text evidence="2">The sequence shown here is derived from an EMBL/GenBank/DDBJ whole genome shotgun (WGS) entry which is preliminary data.</text>
</comment>
<sequence length="396" mass="45940">MLFEEETFTECCGTLEKRRCCQQQEETSDINWLLIGMGLGVVIVIAITITGLLCYYNNCRLCQQNNNKRDIKKKPYNWRSTVSPVDRRLLLKTANYTVEQILNQIVISFQNAEYFIKFGDILRRRHPSLRSKVTNKDANQMGSSEQELCLYIDNELYVVIVEGKNKTSWLNANFQSICKNVHVTELSEDTGICLPRSRPLSPRLPTIGEEFYLEASHTVKRLVDGYEIEFLSMEYVMKLKTYIERDYPSAIWENSSLCHVIRLNIGQDRSVTLHMPRSGSLERKVWIYDTPYCTLWYNQDFRRLLTEAEEFLHQEKASKSLSHHWLSTVYISRRSYIGSTSAHRLHQPVVLHRLNVGPPSTSAGGPTSAQRRPTVYISRWWLDVILSNGPTSAQRR</sequence>
<keyword evidence="3" id="KW-1185">Reference proteome</keyword>
<proteinExistence type="predicted"/>
<reference evidence="2" key="1">
    <citation type="journal article" date="2023" name="Mol. Biol. Evol.">
        <title>Third-Generation Sequencing Reveals the Adaptive Role of the Epigenome in Three Deep-Sea Polychaetes.</title>
        <authorList>
            <person name="Perez M."/>
            <person name="Aroh O."/>
            <person name="Sun Y."/>
            <person name="Lan Y."/>
            <person name="Juniper S.K."/>
            <person name="Young C.R."/>
            <person name="Angers B."/>
            <person name="Qian P.Y."/>
        </authorList>
    </citation>
    <scope>NUCLEOTIDE SEQUENCE</scope>
    <source>
        <strain evidence="2">P08H-3</strain>
    </source>
</reference>
<evidence type="ECO:0000313" key="2">
    <source>
        <dbReference type="EMBL" id="KAK2146976.1"/>
    </source>
</evidence>
<dbReference type="Proteomes" id="UP001208570">
    <property type="component" value="Unassembled WGS sequence"/>
</dbReference>
<organism evidence="2 3">
    <name type="scientific">Paralvinella palmiformis</name>
    <dbReference type="NCBI Taxonomy" id="53620"/>
    <lineage>
        <taxon>Eukaryota</taxon>
        <taxon>Metazoa</taxon>
        <taxon>Spiralia</taxon>
        <taxon>Lophotrochozoa</taxon>
        <taxon>Annelida</taxon>
        <taxon>Polychaeta</taxon>
        <taxon>Sedentaria</taxon>
        <taxon>Canalipalpata</taxon>
        <taxon>Terebellida</taxon>
        <taxon>Terebelliformia</taxon>
        <taxon>Alvinellidae</taxon>
        <taxon>Paralvinella</taxon>
    </lineage>
</organism>
<accession>A0AAD9J6J8</accession>
<name>A0AAD9J6J8_9ANNE</name>
<keyword evidence="1" id="KW-0812">Transmembrane</keyword>
<evidence type="ECO:0000256" key="1">
    <source>
        <dbReference type="SAM" id="Phobius"/>
    </source>
</evidence>
<protein>
    <submittedName>
        <fullName evidence="2">Uncharacterized protein</fullName>
    </submittedName>
</protein>
<keyword evidence="1" id="KW-0472">Membrane</keyword>
<feature type="transmembrane region" description="Helical" evidence="1">
    <location>
        <begin position="32"/>
        <end position="56"/>
    </location>
</feature>
<evidence type="ECO:0000313" key="3">
    <source>
        <dbReference type="Proteomes" id="UP001208570"/>
    </source>
</evidence>